<accession>A0ABC8S076</accession>
<evidence type="ECO:0000313" key="1">
    <source>
        <dbReference type="EMBL" id="CAK9150646.1"/>
    </source>
</evidence>
<keyword evidence="2" id="KW-1185">Reference proteome</keyword>
<gene>
    <name evidence="1" type="ORF">ILEXP_LOCUS18804</name>
</gene>
<organism evidence="1 2">
    <name type="scientific">Ilex paraguariensis</name>
    <name type="common">yerba mate</name>
    <dbReference type="NCBI Taxonomy" id="185542"/>
    <lineage>
        <taxon>Eukaryota</taxon>
        <taxon>Viridiplantae</taxon>
        <taxon>Streptophyta</taxon>
        <taxon>Embryophyta</taxon>
        <taxon>Tracheophyta</taxon>
        <taxon>Spermatophyta</taxon>
        <taxon>Magnoliopsida</taxon>
        <taxon>eudicotyledons</taxon>
        <taxon>Gunneridae</taxon>
        <taxon>Pentapetalae</taxon>
        <taxon>asterids</taxon>
        <taxon>campanulids</taxon>
        <taxon>Aquifoliales</taxon>
        <taxon>Aquifoliaceae</taxon>
        <taxon>Ilex</taxon>
    </lineage>
</organism>
<dbReference type="Proteomes" id="UP001642360">
    <property type="component" value="Unassembled WGS sequence"/>
</dbReference>
<name>A0ABC8S076_9AQUA</name>
<sequence>MHLPKNCPELPPSAEHMPNFLTCCACVRSPQHPNCITLVPNHGPAHGSLFKLASLHNSSRSLPYLYANLCPRAWTASLSPSVMHETSVILAKTWVPMDEANRCQMLSMAKGVIPHLYFF</sequence>
<reference evidence="1 2" key="1">
    <citation type="submission" date="2024-02" db="EMBL/GenBank/DDBJ databases">
        <authorList>
            <person name="Vignale AGUSTIN F."/>
            <person name="Sosa J E."/>
            <person name="Modenutti C."/>
        </authorList>
    </citation>
    <scope>NUCLEOTIDE SEQUENCE [LARGE SCALE GENOMIC DNA]</scope>
</reference>
<proteinExistence type="predicted"/>
<comment type="caution">
    <text evidence="1">The sequence shown here is derived from an EMBL/GenBank/DDBJ whole genome shotgun (WGS) entry which is preliminary data.</text>
</comment>
<evidence type="ECO:0000313" key="2">
    <source>
        <dbReference type="Proteomes" id="UP001642360"/>
    </source>
</evidence>
<protein>
    <submittedName>
        <fullName evidence="1">Uncharacterized protein</fullName>
    </submittedName>
</protein>
<dbReference type="AlphaFoldDB" id="A0ABC8S076"/>
<dbReference type="EMBL" id="CAUOFW020002058">
    <property type="protein sequence ID" value="CAK9150646.1"/>
    <property type="molecule type" value="Genomic_DNA"/>
</dbReference>